<evidence type="ECO:0000313" key="2">
    <source>
        <dbReference type="Proteomes" id="UP001060215"/>
    </source>
</evidence>
<protein>
    <submittedName>
        <fullName evidence="1">Uncharacterized protein</fullName>
    </submittedName>
</protein>
<evidence type="ECO:0000313" key="1">
    <source>
        <dbReference type="EMBL" id="KAI8005748.1"/>
    </source>
</evidence>
<gene>
    <name evidence="1" type="ORF">LOK49_LG07G02694</name>
</gene>
<dbReference type="Proteomes" id="UP001060215">
    <property type="component" value="Chromosome 7"/>
</dbReference>
<proteinExistence type="predicted"/>
<dbReference type="EMBL" id="CM045764">
    <property type="protein sequence ID" value="KAI8005748.1"/>
    <property type="molecule type" value="Genomic_DNA"/>
</dbReference>
<comment type="caution">
    <text evidence="1">The sequence shown here is derived from an EMBL/GenBank/DDBJ whole genome shotgun (WGS) entry which is preliminary data.</text>
</comment>
<sequence>MMEARRRTVVVKREREGGRSSIDVRDLLSSHDLDDSSPLSAPDLRLLIDRLQVYSLHIKSKVRDYILSHHHDFSSLFAQCSDAVSNSEQLSGQLSDLLRLISDHPIDVEIRDVVAEIGRERKEAMEKKELLELVRMIVELSEQLRRVKEDVKVQ</sequence>
<organism evidence="1 2">
    <name type="scientific">Camellia lanceoleosa</name>
    <dbReference type="NCBI Taxonomy" id="1840588"/>
    <lineage>
        <taxon>Eukaryota</taxon>
        <taxon>Viridiplantae</taxon>
        <taxon>Streptophyta</taxon>
        <taxon>Embryophyta</taxon>
        <taxon>Tracheophyta</taxon>
        <taxon>Spermatophyta</taxon>
        <taxon>Magnoliopsida</taxon>
        <taxon>eudicotyledons</taxon>
        <taxon>Gunneridae</taxon>
        <taxon>Pentapetalae</taxon>
        <taxon>asterids</taxon>
        <taxon>Ericales</taxon>
        <taxon>Theaceae</taxon>
        <taxon>Camellia</taxon>
    </lineage>
</organism>
<name>A0ACC0GX11_9ERIC</name>
<accession>A0ACC0GX11</accession>
<reference evidence="1 2" key="1">
    <citation type="journal article" date="2022" name="Plant J.">
        <title>Chromosome-level genome of Camellia lanceoleosa provides a valuable resource for understanding genome evolution and self-incompatibility.</title>
        <authorList>
            <person name="Gong W."/>
            <person name="Xiao S."/>
            <person name="Wang L."/>
            <person name="Liao Z."/>
            <person name="Chang Y."/>
            <person name="Mo W."/>
            <person name="Hu G."/>
            <person name="Li W."/>
            <person name="Zhao G."/>
            <person name="Zhu H."/>
            <person name="Hu X."/>
            <person name="Ji K."/>
            <person name="Xiang X."/>
            <person name="Song Q."/>
            <person name="Yuan D."/>
            <person name="Jin S."/>
            <person name="Zhang L."/>
        </authorList>
    </citation>
    <scope>NUCLEOTIDE SEQUENCE [LARGE SCALE GENOMIC DNA]</scope>
    <source>
        <strain evidence="1">SQ_2022a</strain>
    </source>
</reference>
<keyword evidence="2" id="KW-1185">Reference proteome</keyword>